<accession>A0ABW9SJH8</accession>
<sequence length="302" mass="31717">MSLVSTYAPLLMRCGQSAAALRWDARSGAWRWLDPVTGLLYTLAADGDCALPLRLQEHAGVMAMCSSGRVLLGQGKRLGMAELPTGVVPARPLQAQVLATIDPAEPRTAMSDGATDRHGYFVFGSANIAADRRPIGSFYQYSQRYGLRRLALPTVATACGIAFSRDGTQMYFSDATLGAIMRCRYDAERARVGEVQLFAQGGIGGGALLVDACDQVWSTQGPALCQHDAGGAVRQMIVIGDQVLAGAAAGGMQLDQLLLIGGDGGVFRVSPQVSGVDFAGLADTPFEDAYAEAQALRAGAAR</sequence>
<dbReference type="Pfam" id="PF08450">
    <property type="entry name" value="SGL"/>
    <property type="match status" value="1"/>
</dbReference>
<proteinExistence type="inferred from homology"/>
<dbReference type="EMBL" id="WNKW01000001">
    <property type="protein sequence ID" value="MTW31805.1"/>
    <property type="molecule type" value="Genomic_DNA"/>
</dbReference>
<dbReference type="PANTHER" id="PTHR10907">
    <property type="entry name" value="REGUCALCIN"/>
    <property type="match status" value="1"/>
</dbReference>
<dbReference type="InterPro" id="IPR013658">
    <property type="entry name" value="SGL"/>
</dbReference>
<evidence type="ECO:0000313" key="4">
    <source>
        <dbReference type="Proteomes" id="UP000735592"/>
    </source>
</evidence>
<evidence type="ECO:0000313" key="3">
    <source>
        <dbReference type="EMBL" id="MTW31805.1"/>
    </source>
</evidence>
<dbReference type="RefSeq" id="WP_155433138.1">
    <property type="nucleotide sequence ID" value="NZ_JBHLXK010000001.1"/>
</dbReference>
<name>A0ABW9SJH8_9BURK</name>
<evidence type="ECO:0000259" key="2">
    <source>
        <dbReference type="Pfam" id="PF08450"/>
    </source>
</evidence>
<keyword evidence="4" id="KW-1185">Reference proteome</keyword>
<dbReference type="PANTHER" id="PTHR10907:SF47">
    <property type="entry name" value="REGUCALCIN"/>
    <property type="match status" value="1"/>
</dbReference>
<protein>
    <submittedName>
        <fullName evidence="3">SMP-30/gluconolactonase/LRE family protein</fullName>
    </submittedName>
</protein>
<dbReference type="InterPro" id="IPR011042">
    <property type="entry name" value="6-blade_b-propeller_TolB-like"/>
</dbReference>
<dbReference type="Gene3D" id="2.120.10.30">
    <property type="entry name" value="TolB, C-terminal domain"/>
    <property type="match status" value="1"/>
</dbReference>
<feature type="domain" description="SMP-30/Gluconolactonase/LRE-like region" evidence="2">
    <location>
        <begin position="21"/>
        <end position="258"/>
    </location>
</feature>
<dbReference type="SUPFAM" id="SSF63829">
    <property type="entry name" value="Calcium-dependent phosphotriesterase"/>
    <property type="match status" value="1"/>
</dbReference>
<reference evidence="3 4" key="1">
    <citation type="submission" date="2019-11" db="EMBL/GenBank/DDBJ databases">
        <title>Type strains purchased from KCTC, JCM and DSMZ.</title>
        <authorList>
            <person name="Lu H."/>
        </authorList>
    </citation>
    <scope>NUCLEOTIDE SEQUENCE [LARGE SCALE GENOMIC DNA]</scope>
    <source>
        <strain evidence="3 4">DSM 103461</strain>
    </source>
</reference>
<evidence type="ECO:0000256" key="1">
    <source>
        <dbReference type="ARBA" id="ARBA00008853"/>
    </source>
</evidence>
<dbReference type="Proteomes" id="UP000735592">
    <property type="component" value="Unassembled WGS sequence"/>
</dbReference>
<gene>
    <name evidence="3" type="ORF">GM655_03075</name>
</gene>
<comment type="similarity">
    <text evidence="1">Belongs to the SMP-30/CGR1 family.</text>
</comment>
<organism evidence="3 4">
    <name type="scientific">Pseudoduganella danionis</name>
    <dbReference type="NCBI Taxonomy" id="1890295"/>
    <lineage>
        <taxon>Bacteria</taxon>
        <taxon>Pseudomonadati</taxon>
        <taxon>Pseudomonadota</taxon>
        <taxon>Betaproteobacteria</taxon>
        <taxon>Burkholderiales</taxon>
        <taxon>Oxalobacteraceae</taxon>
        <taxon>Telluria group</taxon>
        <taxon>Pseudoduganella</taxon>
    </lineage>
</organism>
<comment type="caution">
    <text evidence="3">The sequence shown here is derived from an EMBL/GenBank/DDBJ whole genome shotgun (WGS) entry which is preliminary data.</text>
</comment>